<dbReference type="OMA" id="IPDQKYK"/>
<dbReference type="GO" id="GO:0005739">
    <property type="term" value="C:mitochondrion"/>
    <property type="evidence" value="ECO:0007669"/>
    <property type="project" value="TreeGrafter"/>
</dbReference>
<dbReference type="Pfam" id="PF06784">
    <property type="entry name" value="UPF0240"/>
    <property type="match status" value="1"/>
</dbReference>
<evidence type="ECO:0000256" key="4">
    <source>
        <dbReference type="SAM" id="MobiDB-lite"/>
    </source>
</evidence>
<evidence type="ECO:0000313" key="5">
    <source>
        <dbReference type="Ensembl" id="ENSCSEP00000026381.1"/>
    </source>
</evidence>
<evidence type="ECO:0000313" key="6">
    <source>
        <dbReference type="Proteomes" id="UP000265120"/>
    </source>
</evidence>
<feature type="region of interest" description="Disordered" evidence="4">
    <location>
        <begin position="22"/>
        <end position="54"/>
    </location>
</feature>
<evidence type="ECO:0000256" key="1">
    <source>
        <dbReference type="ARBA" id="ARBA00010698"/>
    </source>
</evidence>
<feature type="compositionally biased region" description="Low complexity" evidence="4">
    <location>
        <begin position="69"/>
        <end position="83"/>
    </location>
</feature>
<dbReference type="GO" id="GO:0032981">
    <property type="term" value="P:mitochondrial respiratory chain complex I assembly"/>
    <property type="evidence" value="ECO:0007669"/>
    <property type="project" value="InterPro"/>
</dbReference>
<dbReference type="GeneTree" id="ENSGT00390000001627"/>
<dbReference type="PANTHER" id="PTHR13338">
    <property type="entry name" value="UPF0240 PROTEIN"/>
    <property type="match status" value="1"/>
</dbReference>
<dbReference type="CTD" id="29078"/>
<evidence type="ECO:0000256" key="3">
    <source>
        <dbReference type="ARBA" id="ARBA00021777"/>
    </source>
</evidence>
<evidence type="ECO:0000256" key="2">
    <source>
        <dbReference type="ARBA" id="ARBA00011265"/>
    </source>
</evidence>
<sequence>MGARVARMTRNFNLENRAFREISKEKPRAAPRHESKGAPLVEVSDESIHQRNDPLLGHLKSVYVESKDTTTASTGGTEATAAEPSKEETLCKNPDLRSLMVSLPKGPYDLAEPSNIPKGKLTLTEALKVLGSHHHQPQTWTPEKIAQEYSLDLKDTKAVLEFFIPFRVELIQPKNNGAKRINAS</sequence>
<feature type="region of interest" description="Disordered" evidence="4">
    <location>
        <begin position="68"/>
        <end position="88"/>
    </location>
</feature>
<proteinExistence type="inferred from homology"/>
<keyword evidence="6" id="KW-1185">Reference proteome</keyword>
<dbReference type="InterPro" id="IPR009622">
    <property type="entry name" value="NDUFAF4"/>
</dbReference>
<dbReference type="Ensembl" id="ENSCSET00000026739.1">
    <property type="protein sequence ID" value="ENSCSEP00000026386.1"/>
    <property type="gene ID" value="ENSCSEG00000016864.1"/>
</dbReference>
<dbReference type="KEGG" id="csem:103380625"/>
<comment type="subunit">
    <text evidence="2">Binds calmodulin. Interacts with NDUFAF3.</text>
</comment>
<reference evidence="5 6" key="1">
    <citation type="journal article" date="2014" name="Nat. Genet.">
        <title>Whole-genome sequence of a flatfish provides insights into ZW sex chromosome evolution and adaptation to a benthic lifestyle.</title>
        <authorList>
            <person name="Chen S."/>
            <person name="Zhang G."/>
            <person name="Shao C."/>
            <person name="Huang Q."/>
            <person name="Liu G."/>
            <person name="Zhang P."/>
            <person name="Song W."/>
            <person name="An N."/>
            <person name="Chalopin D."/>
            <person name="Volff J.N."/>
            <person name="Hong Y."/>
            <person name="Li Q."/>
            <person name="Sha Z."/>
            <person name="Zhou H."/>
            <person name="Xie M."/>
            <person name="Yu Q."/>
            <person name="Liu Y."/>
            <person name="Xiang H."/>
            <person name="Wang N."/>
            <person name="Wu K."/>
            <person name="Yang C."/>
            <person name="Zhou Q."/>
            <person name="Liao X."/>
            <person name="Yang L."/>
            <person name="Hu Q."/>
            <person name="Zhang J."/>
            <person name="Meng L."/>
            <person name="Jin L."/>
            <person name="Tian Y."/>
            <person name="Lian J."/>
            <person name="Yang J."/>
            <person name="Miao G."/>
            <person name="Liu S."/>
            <person name="Liang Z."/>
            <person name="Yan F."/>
            <person name="Li Y."/>
            <person name="Sun B."/>
            <person name="Zhang H."/>
            <person name="Zhang J."/>
            <person name="Zhu Y."/>
            <person name="Du M."/>
            <person name="Zhao Y."/>
            <person name="Schartl M."/>
            <person name="Tang Q."/>
            <person name="Wang J."/>
        </authorList>
    </citation>
    <scope>NUCLEOTIDE SEQUENCE</scope>
</reference>
<reference evidence="5" key="2">
    <citation type="submission" date="2025-05" db="UniProtKB">
        <authorList>
            <consortium name="Ensembl"/>
        </authorList>
    </citation>
    <scope>IDENTIFICATION</scope>
</reference>
<dbReference type="Proteomes" id="UP000265120">
    <property type="component" value="Chromosome 7"/>
</dbReference>
<comment type="similarity">
    <text evidence="1">Belongs to the NDUFAF4 family.</text>
</comment>
<accession>A0A3P8WLJ1</accession>
<dbReference type="RefSeq" id="XP_008310864.1">
    <property type="nucleotide sequence ID" value="XM_008312642.3"/>
</dbReference>
<name>A0A3P8WLJ1_CYNSE</name>
<feature type="compositionally biased region" description="Basic and acidic residues" evidence="4">
    <location>
        <begin position="22"/>
        <end position="36"/>
    </location>
</feature>
<protein>
    <recommendedName>
        <fullName evidence="3">NADH dehydrogenase [ubiquinone] 1 alpha subcomplex assembly factor 4</fullName>
    </recommendedName>
</protein>
<dbReference type="OrthoDB" id="2434756at2759"/>
<dbReference type="Ensembl" id="ENSCSET00000026736.1">
    <property type="protein sequence ID" value="ENSCSEP00000026381.1"/>
    <property type="gene ID" value="ENSCSEG00000016864.1"/>
</dbReference>
<organism evidence="5 6">
    <name type="scientific">Cynoglossus semilaevis</name>
    <name type="common">Tongue sole</name>
    <dbReference type="NCBI Taxonomy" id="244447"/>
    <lineage>
        <taxon>Eukaryota</taxon>
        <taxon>Metazoa</taxon>
        <taxon>Chordata</taxon>
        <taxon>Craniata</taxon>
        <taxon>Vertebrata</taxon>
        <taxon>Euteleostomi</taxon>
        <taxon>Actinopterygii</taxon>
        <taxon>Neopterygii</taxon>
        <taxon>Teleostei</taxon>
        <taxon>Neoteleostei</taxon>
        <taxon>Acanthomorphata</taxon>
        <taxon>Carangaria</taxon>
        <taxon>Pleuronectiformes</taxon>
        <taxon>Pleuronectoidei</taxon>
        <taxon>Cynoglossidae</taxon>
        <taxon>Cynoglossinae</taxon>
        <taxon>Cynoglossus</taxon>
    </lineage>
</organism>
<dbReference type="PANTHER" id="PTHR13338:SF4">
    <property type="entry name" value="NADH DEHYDROGENASE [UBIQUINONE] 1 ALPHA SUBCOMPLEX ASSEMBLY FACTOR 4"/>
    <property type="match status" value="1"/>
</dbReference>
<dbReference type="GeneID" id="103380625"/>
<dbReference type="AlphaFoldDB" id="A0A3P8WLJ1"/>
<dbReference type="STRING" id="244447.ENSCSEP00000026381"/>